<evidence type="ECO:0000313" key="1">
    <source>
        <dbReference type="EMBL" id="OQX09176.1"/>
    </source>
</evidence>
<sequence length="77" mass="8712">MYAVEFEASISNGMFKIPETFLKLQSVAKAKIIIMVEDEVAMPQAVKKIGFIEKLANNPVHVDKSLQFLSREEANER</sequence>
<evidence type="ECO:0000313" key="2">
    <source>
        <dbReference type="Proteomes" id="UP000192491"/>
    </source>
</evidence>
<gene>
    <name evidence="1" type="ORF">BWK73_23395</name>
</gene>
<accession>A0A1Y1QMC2</accession>
<protein>
    <submittedName>
        <fullName evidence="1">Uncharacterized protein</fullName>
    </submittedName>
</protein>
<organism evidence="1 2">
    <name type="scientific">Thiothrix lacustris</name>
    <dbReference type="NCBI Taxonomy" id="525917"/>
    <lineage>
        <taxon>Bacteria</taxon>
        <taxon>Pseudomonadati</taxon>
        <taxon>Pseudomonadota</taxon>
        <taxon>Gammaproteobacteria</taxon>
        <taxon>Thiotrichales</taxon>
        <taxon>Thiotrichaceae</taxon>
        <taxon>Thiothrix</taxon>
    </lineage>
</organism>
<dbReference type="Proteomes" id="UP000192491">
    <property type="component" value="Unassembled WGS sequence"/>
</dbReference>
<reference evidence="1 2" key="1">
    <citation type="submission" date="2017-01" db="EMBL/GenBank/DDBJ databases">
        <title>Novel large sulfur bacteria in the metagenomes of groundwater-fed chemosynthetic microbial mats in the Lake Huron basin.</title>
        <authorList>
            <person name="Sharrar A.M."/>
            <person name="Flood B.E."/>
            <person name="Bailey J.V."/>
            <person name="Jones D.S."/>
            <person name="Biddanda B."/>
            <person name="Ruberg S.A."/>
            <person name="Marcus D.N."/>
            <person name="Dick G.J."/>
        </authorList>
    </citation>
    <scope>NUCLEOTIDE SEQUENCE [LARGE SCALE GENOMIC DNA]</scope>
    <source>
        <strain evidence="1">A8</strain>
    </source>
</reference>
<comment type="caution">
    <text evidence="1">The sequence shown here is derived from an EMBL/GenBank/DDBJ whole genome shotgun (WGS) entry which is preliminary data.</text>
</comment>
<dbReference type="EMBL" id="MTEJ01000151">
    <property type="protein sequence ID" value="OQX09176.1"/>
    <property type="molecule type" value="Genomic_DNA"/>
</dbReference>
<name>A0A1Y1QMC2_9GAMM</name>
<dbReference type="AlphaFoldDB" id="A0A1Y1QMC2"/>
<proteinExistence type="predicted"/>